<dbReference type="InterPro" id="IPR000679">
    <property type="entry name" value="Znf_GATA"/>
</dbReference>
<feature type="compositionally biased region" description="Low complexity" evidence="7">
    <location>
        <begin position="170"/>
        <end position="186"/>
    </location>
</feature>
<dbReference type="GeneID" id="83216558"/>
<name>A0AAD7XW88_9FUNG</name>
<accession>A0AAD7XW88</accession>
<sequence>MALLTQPPTKLAKQPSCSHATEDGTPCQPCRAAAAAAAAATVAVDDKKQQQPPPQDAVCANCQTTTTPLWRRDAAGKTICNACGLYYKLHHVHRPATMMRTVIKRRKRCSTGGNADKKQQSSLSSDKRRKRVHHNNNNNNNTSPPLEEESDSSTSSVGSRSPSWHPVQSPPTSATSSPSPNIVLPPIHAPLHHPHHHVPVGTHDNQDIKIKTVLPPLIFDQHHHHHPKAVSPHHHPLHGQSTEDLKQQRQELQNRVTRLSSLLQETVSMLSKIDAALADPTTNTPATSPKSTMCPPDQEQEIARSLLSLASAAPTSNNTPATSLPPTTPPPAVSIASRPPSSEPTPHLPPIALPTAYRP</sequence>
<feature type="compositionally biased region" description="Basic residues" evidence="7">
    <location>
        <begin position="224"/>
        <end position="237"/>
    </location>
</feature>
<reference evidence="9 10" key="1">
    <citation type="submission" date="2023-03" db="EMBL/GenBank/DDBJ databases">
        <title>Genome sequence of Lichtheimia ornata CBS 291.66.</title>
        <authorList>
            <person name="Mohabir J.T."/>
            <person name="Shea T.P."/>
            <person name="Kurbessoian T."/>
            <person name="Berby B."/>
            <person name="Fontaine J."/>
            <person name="Livny J."/>
            <person name="Gnirke A."/>
            <person name="Stajich J.E."/>
            <person name="Cuomo C.A."/>
        </authorList>
    </citation>
    <scope>NUCLEOTIDE SEQUENCE [LARGE SCALE GENOMIC DNA]</scope>
    <source>
        <strain evidence="9">CBS 291.66</strain>
    </source>
</reference>
<dbReference type="GO" id="GO:0008270">
    <property type="term" value="F:zinc ion binding"/>
    <property type="evidence" value="ECO:0007669"/>
    <property type="project" value="UniProtKB-KW"/>
</dbReference>
<protein>
    <recommendedName>
        <fullName evidence="8">GATA-type domain-containing protein</fullName>
    </recommendedName>
</protein>
<dbReference type="PROSITE" id="PS00344">
    <property type="entry name" value="GATA_ZN_FINGER_1"/>
    <property type="match status" value="1"/>
</dbReference>
<dbReference type="GO" id="GO:0000978">
    <property type="term" value="F:RNA polymerase II cis-regulatory region sequence-specific DNA binding"/>
    <property type="evidence" value="ECO:0007669"/>
    <property type="project" value="TreeGrafter"/>
</dbReference>
<keyword evidence="5" id="KW-0539">Nucleus</keyword>
<dbReference type="CDD" id="cd00202">
    <property type="entry name" value="ZnF_GATA"/>
    <property type="match status" value="1"/>
</dbReference>
<dbReference type="InterPro" id="IPR013088">
    <property type="entry name" value="Znf_NHR/GATA"/>
</dbReference>
<dbReference type="Gene3D" id="3.30.50.10">
    <property type="entry name" value="Erythroid Transcription Factor GATA-1, subunit A"/>
    <property type="match status" value="1"/>
</dbReference>
<gene>
    <name evidence="9" type="ORF">O0I10_009151</name>
</gene>
<feature type="compositionally biased region" description="Low complexity" evidence="7">
    <location>
        <begin position="152"/>
        <end position="163"/>
    </location>
</feature>
<dbReference type="SMART" id="SM00401">
    <property type="entry name" value="ZnF_GATA"/>
    <property type="match status" value="1"/>
</dbReference>
<proteinExistence type="predicted"/>
<feature type="region of interest" description="Disordered" evidence="7">
    <location>
        <begin position="224"/>
        <end position="250"/>
    </location>
</feature>
<feature type="compositionally biased region" description="Low complexity" evidence="7">
    <location>
        <begin position="135"/>
        <end position="145"/>
    </location>
</feature>
<dbReference type="SUPFAM" id="SSF57716">
    <property type="entry name" value="Glucocorticoid receptor-like (DNA-binding domain)"/>
    <property type="match status" value="1"/>
</dbReference>
<feature type="region of interest" description="Disordered" evidence="7">
    <location>
        <begin position="276"/>
        <end position="298"/>
    </location>
</feature>
<keyword evidence="2" id="KW-0479">Metal-binding</keyword>
<evidence type="ECO:0000259" key="8">
    <source>
        <dbReference type="PROSITE" id="PS50114"/>
    </source>
</evidence>
<feature type="region of interest" description="Disordered" evidence="7">
    <location>
        <begin position="1"/>
        <end position="25"/>
    </location>
</feature>
<dbReference type="Pfam" id="PF00320">
    <property type="entry name" value="GATA"/>
    <property type="match status" value="1"/>
</dbReference>
<keyword evidence="3 6" id="KW-0863">Zinc-finger</keyword>
<evidence type="ECO:0000256" key="2">
    <source>
        <dbReference type="ARBA" id="ARBA00022723"/>
    </source>
</evidence>
<dbReference type="GO" id="GO:0045944">
    <property type="term" value="P:positive regulation of transcription by RNA polymerase II"/>
    <property type="evidence" value="ECO:0007669"/>
    <property type="project" value="TreeGrafter"/>
</dbReference>
<dbReference type="FunFam" id="3.30.50.10:FF:000007">
    <property type="entry name" value="Nitrogen regulatory AreA, N-terminal"/>
    <property type="match status" value="1"/>
</dbReference>
<dbReference type="GO" id="GO:0005634">
    <property type="term" value="C:nucleus"/>
    <property type="evidence" value="ECO:0007669"/>
    <property type="project" value="UniProtKB-SubCell"/>
</dbReference>
<evidence type="ECO:0000256" key="5">
    <source>
        <dbReference type="ARBA" id="ARBA00023242"/>
    </source>
</evidence>
<evidence type="ECO:0000313" key="9">
    <source>
        <dbReference type="EMBL" id="KAJ8655116.1"/>
    </source>
</evidence>
<dbReference type="GO" id="GO:0000122">
    <property type="term" value="P:negative regulation of transcription by RNA polymerase II"/>
    <property type="evidence" value="ECO:0007669"/>
    <property type="project" value="TreeGrafter"/>
</dbReference>
<evidence type="ECO:0000313" key="10">
    <source>
        <dbReference type="Proteomes" id="UP001234581"/>
    </source>
</evidence>
<dbReference type="EMBL" id="JARTCD010000052">
    <property type="protein sequence ID" value="KAJ8655116.1"/>
    <property type="molecule type" value="Genomic_DNA"/>
</dbReference>
<dbReference type="GO" id="GO:0000981">
    <property type="term" value="F:DNA-binding transcription factor activity, RNA polymerase II-specific"/>
    <property type="evidence" value="ECO:0007669"/>
    <property type="project" value="TreeGrafter"/>
</dbReference>
<evidence type="ECO:0000256" key="6">
    <source>
        <dbReference type="PROSITE-ProRule" id="PRU00094"/>
    </source>
</evidence>
<dbReference type="PROSITE" id="PS50114">
    <property type="entry name" value="GATA_ZN_FINGER_2"/>
    <property type="match status" value="1"/>
</dbReference>
<dbReference type="PRINTS" id="PR00619">
    <property type="entry name" value="GATAZNFINGER"/>
</dbReference>
<dbReference type="PANTHER" id="PTHR10071">
    <property type="entry name" value="TRANSCRIPTION FACTOR GATA FAMILY MEMBER"/>
    <property type="match status" value="1"/>
</dbReference>
<feature type="compositionally biased region" description="Pro residues" evidence="7">
    <location>
        <begin position="341"/>
        <end position="352"/>
    </location>
</feature>
<dbReference type="Proteomes" id="UP001234581">
    <property type="component" value="Unassembled WGS sequence"/>
</dbReference>
<keyword evidence="4" id="KW-0862">Zinc</keyword>
<evidence type="ECO:0000256" key="3">
    <source>
        <dbReference type="ARBA" id="ARBA00022771"/>
    </source>
</evidence>
<comment type="caution">
    <text evidence="9">The sequence shown here is derived from an EMBL/GenBank/DDBJ whole genome shotgun (WGS) entry which is preliminary data.</text>
</comment>
<feature type="domain" description="GATA-type" evidence="8">
    <location>
        <begin position="59"/>
        <end position="106"/>
    </location>
</feature>
<dbReference type="AlphaFoldDB" id="A0AAD7XW88"/>
<organism evidence="9 10">
    <name type="scientific">Lichtheimia ornata</name>
    <dbReference type="NCBI Taxonomy" id="688661"/>
    <lineage>
        <taxon>Eukaryota</taxon>
        <taxon>Fungi</taxon>
        <taxon>Fungi incertae sedis</taxon>
        <taxon>Mucoromycota</taxon>
        <taxon>Mucoromycotina</taxon>
        <taxon>Mucoromycetes</taxon>
        <taxon>Mucorales</taxon>
        <taxon>Lichtheimiaceae</taxon>
        <taxon>Lichtheimia</taxon>
    </lineage>
</organism>
<feature type="compositionally biased region" description="Polar residues" evidence="7">
    <location>
        <begin position="280"/>
        <end position="291"/>
    </location>
</feature>
<evidence type="ECO:0000256" key="4">
    <source>
        <dbReference type="ARBA" id="ARBA00022833"/>
    </source>
</evidence>
<dbReference type="InterPro" id="IPR039355">
    <property type="entry name" value="Transcription_factor_GATA"/>
</dbReference>
<dbReference type="RefSeq" id="XP_058340029.1">
    <property type="nucleotide sequence ID" value="XM_058489148.1"/>
</dbReference>
<comment type="subcellular location">
    <subcellularLocation>
        <location evidence="1">Nucleus</location>
    </subcellularLocation>
</comment>
<evidence type="ECO:0000256" key="1">
    <source>
        <dbReference type="ARBA" id="ARBA00004123"/>
    </source>
</evidence>
<dbReference type="PANTHER" id="PTHR10071:SF281">
    <property type="entry name" value="BOX A-BINDING FACTOR-RELATED"/>
    <property type="match status" value="1"/>
</dbReference>
<feature type="region of interest" description="Disordered" evidence="7">
    <location>
        <begin position="106"/>
        <end position="203"/>
    </location>
</feature>
<feature type="compositionally biased region" description="Low complexity" evidence="7">
    <location>
        <begin position="313"/>
        <end position="325"/>
    </location>
</feature>
<evidence type="ECO:0000256" key="7">
    <source>
        <dbReference type="SAM" id="MobiDB-lite"/>
    </source>
</evidence>
<keyword evidence="10" id="KW-1185">Reference proteome</keyword>
<feature type="region of interest" description="Disordered" evidence="7">
    <location>
        <begin position="313"/>
        <end position="359"/>
    </location>
</feature>